<dbReference type="AlphaFoldDB" id="A0A3N0GXH2"/>
<comment type="caution">
    <text evidence="3">The sequence shown here is derived from an EMBL/GenBank/DDBJ whole genome shotgun (WGS) entry which is preliminary data.</text>
</comment>
<keyword evidence="2" id="KW-0472">Membrane</keyword>
<gene>
    <name evidence="3" type="ORF">EFL26_02145</name>
</gene>
<feature type="region of interest" description="Disordered" evidence="1">
    <location>
        <begin position="66"/>
        <end position="92"/>
    </location>
</feature>
<dbReference type="InterPro" id="IPR015943">
    <property type="entry name" value="WD40/YVTN_repeat-like_dom_sf"/>
</dbReference>
<keyword evidence="2" id="KW-1133">Transmembrane helix</keyword>
<keyword evidence="4" id="KW-1185">Reference proteome</keyword>
<dbReference type="EMBL" id="RJSF01000004">
    <property type="protein sequence ID" value="RNM17184.1"/>
    <property type="molecule type" value="Genomic_DNA"/>
</dbReference>
<evidence type="ECO:0000313" key="4">
    <source>
        <dbReference type="Proteomes" id="UP000279994"/>
    </source>
</evidence>
<feature type="transmembrane region" description="Helical" evidence="2">
    <location>
        <begin position="42"/>
        <end position="63"/>
    </location>
</feature>
<dbReference type="InterPro" id="IPR036278">
    <property type="entry name" value="Sialidase_sf"/>
</dbReference>
<evidence type="ECO:0008006" key="5">
    <source>
        <dbReference type="Google" id="ProtNLM"/>
    </source>
</evidence>
<sequence length="401" mass="41792">MPDLPFPDLSFPDLATPAARETQPPPFEEIVGRAKRRRRRGALGAAAGTAAVVAVVVAGVSLVTGDQDAEPRPAKPTVSHRSGTATPAAVDPGTVVRTGGLLSYAAGPDGSLLTVWKACPTEDESACDLAWQLEAGGDIHRGLLSGDLSSASAGAAGFVVASWRHRGVVIDLHGRSRPIVPAASGKVRPGDVFIRDGKDLVLVDPRTATSWALPTEPDRGAWVQASVADDGSIWAMTTRGHDLPMLWSKEPSAQSPWRQHLMQSSDPHDALPGYLATSGRHVAALTGYDGATVLPVADLAVTSDGGQTWVDLHQSDLPFQYVDSMAATSGGTLYVVTPAGEHLYRSTDDSWTRFAEVPNPAAVGTLVPAGDHVLARGGSFEAPTLVALDDAGQATPVPLAR</sequence>
<reference evidence="3 4" key="1">
    <citation type="submission" date="2018-11" db="EMBL/GenBank/DDBJ databases">
        <authorList>
            <person name="Li F."/>
        </authorList>
    </citation>
    <scope>NUCLEOTIDE SEQUENCE [LARGE SCALE GENOMIC DNA]</scope>
    <source>
        <strain evidence="3 4">Gsoil 818</strain>
    </source>
</reference>
<protein>
    <recommendedName>
        <fullName evidence="5">Exo-alpha-sialidase</fullName>
    </recommendedName>
</protein>
<feature type="region of interest" description="Disordered" evidence="1">
    <location>
        <begin position="1"/>
        <end position="33"/>
    </location>
</feature>
<keyword evidence="2" id="KW-0812">Transmembrane</keyword>
<evidence type="ECO:0000313" key="3">
    <source>
        <dbReference type="EMBL" id="RNM17184.1"/>
    </source>
</evidence>
<organism evidence="3 4">
    <name type="scientific">Nocardioides pocheonensis</name>
    <dbReference type="NCBI Taxonomy" id="661485"/>
    <lineage>
        <taxon>Bacteria</taxon>
        <taxon>Bacillati</taxon>
        <taxon>Actinomycetota</taxon>
        <taxon>Actinomycetes</taxon>
        <taxon>Propionibacteriales</taxon>
        <taxon>Nocardioidaceae</taxon>
        <taxon>Nocardioides</taxon>
    </lineage>
</organism>
<proteinExistence type="predicted"/>
<evidence type="ECO:0000256" key="1">
    <source>
        <dbReference type="SAM" id="MobiDB-lite"/>
    </source>
</evidence>
<dbReference type="OrthoDB" id="3276625at2"/>
<dbReference type="Gene3D" id="2.130.10.10">
    <property type="entry name" value="YVTN repeat-like/Quinoprotein amine dehydrogenase"/>
    <property type="match status" value="1"/>
</dbReference>
<feature type="compositionally biased region" description="Low complexity" evidence="1">
    <location>
        <begin position="1"/>
        <end position="14"/>
    </location>
</feature>
<name>A0A3N0GXH2_9ACTN</name>
<evidence type="ECO:0000256" key="2">
    <source>
        <dbReference type="SAM" id="Phobius"/>
    </source>
</evidence>
<accession>A0A3N0GXH2</accession>
<dbReference type="SUPFAM" id="SSF50939">
    <property type="entry name" value="Sialidases"/>
    <property type="match status" value="1"/>
</dbReference>
<dbReference type="Proteomes" id="UP000279994">
    <property type="component" value="Unassembled WGS sequence"/>
</dbReference>
<dbReference type="RefSeq" id="WP_123221253.1">
    <property type="nucleotide sequence ID" value="NZ_RJSF01000004.1"/>
</dbReference>